<sequence length="72" mass="7568">MGRLLQIPKEGAAVKIALKTIAIPNISAMQIDAARTRRAGASPPPPGVVKEQEFFPAPAFAGQAWPADCRDG</sequence>
<reference evidence="1 2" key="1">
    <citation type="submission" date="2018-05" db="EMBL/GenBank/DDBJ databases">
        <title>The draft genome of strain NS-104.</title>
        <authorList>
            <person name="Hang P."/>
            <person name="Jiang J."/>
        </authorList>
    </citation>
    <scope>NUCLEOTIDE SEQUENCE [LARGE SCALE GENOMIC DNA]</scope>
    <source>
        <strain evidence="1 2">NS-104</strain>
    </source>
</reference>
<protein>
    <submittedName>
        <fullName evidence="1">Uncharacterized protein</fullName>
    </submittedName>
</protein>
<evidence type="ECO:0000313" key="2">
    <source>
        <dbReference type="Proteomes" id="UP000245252"/>
    </source>
</evidence>
<dbReference type="AlphaFoldDB" id="A0A2U2DXI6"/>
<accession>A0A2U2DXI6</accession>
<keyword evidence="2" id="KW-1185">Reference proteome</keyword>
<gene>
    <name evidence="1" type="ORF">DEM27_02225</name>
</gene>
<name>A0A2U2DXI6_9HYPH</name>
<organism evidence="1 2">
    <name type="scientific">Metarhizobium album</name>
    <dbReference type="NCBI Taxonomy" id="2182425"/>
    <lineage>
        <taxon>Bacteria</taxon>
        <taxon>Pseudomonadati</taxon>
        <taxon>Pseudomonadota</taxon>
        <taxon>Alphaproteobacteria</taxon>
        <taxon>Hyphomicrobiales</taxon>
        <taxon>Rhizobiaceae</taxon>
        <taxon>Metarhizobium</taxon>
    </lineage>
</organism>
<dbReference type="EMBL" id="QFBC01000001">
    <property type="protein sequence ID" value="PWE58028.1"/>
    <property type="molecule type" value="Genomic_DNA"/>
</dbReference>
<comment type="caution">
    <text evidence="1">The sequence shown here is derived from an EMBL/GenBank/DDBJ whole genome shotgun (WGS) entry which is preliminary data.</text>
</comment>
<proteinExistence type="predicted"/>
<evidence type="ECO:0000313" key="1">
    <source>
        <dbReference type="EMBL" id="PWE58028.1"/>
    </source>
</evidence>
<dbReference type="Proteomes" id="UP000245252">
    <property type="component" value="Unassembled WGS sequence"/>
</dbReference>